<reference evidence="2" key="3">
    <citation type="submission" date="2015-02" db="UniProtKB">
        <authorList>
            <consortium name="EnsemblProtists"/>
        </authorList>
    </citation>
    <scope>IDENTIFICATION</scope>
    <source>
        <strain evidence="2">DAOM BR144</strain>
    </source>
</reference>
<reference evidence="3" key="2">
    <citation type="submission" date="2010-04" db="EMBL/GenBank/DDBJ databases">
        <authorList>
            <person name="Buell R."/>
            <person name="Hamilton J."/>
            <person name="Hostetler J."/>
        </authorList>
    </citation>
    <scope>NUCLEOTIDE SEQUENCE [LARGE SCALE GENOMIC DNA]</scope>
    <source>
        <strain evidence="3">DAOM:BR144</strain>
    </source>
</reference>
<feature type="domain" description="TAF1C beta-propeller" evidence="1">
    <location>
        <begin position="234"/>
        <end position="312"/>
    </location>
</feature>
<dbReference type="OMA" id="CVLWTAN"/>
<dbReference type="Proteomes" id="UP000019132">
    <property type="component" value="Unassembled WGS sequence"/>
</dbReference>
<dbReference type="SUPFAM" id="SSF50978">
    <property type="entry name" value="WD40 repeat-like"/>
    <property type="match status" value="1"/>
</dbReference>
<dbReference type="VEuPathDB" id="FungiDB:PYU1_G006990"/>
<dbReference type="PANTHER" id="PTHR15319">
    <property type="entry name" value="TATA BOX-BINDING PROTEIN ASSOCIATED FACTOR RNA POLYMERASE I SUBUNIT C"/>
    <property type="match status" value="1"/>
</dbReference>
<accession>K3WPW3</accession>
<dbReference type="AlphaFoldDB" id="K3WPW3"/>
<reference evidence="3" key="1">
    <citation type="journal article" date="2010" name="Genome Biol.">
        <title>Genome sequence of the necrotrophic plant pathogen Pythium ultimum reveals original pathogenicity mechanisms and effector repertoire.</title>
        <authorList>
            <person name="Levesque C.A."/>
            <person name="Brouwer H."/>
            <person name="Cano L."/>
            <person name="Hamilton J.P."/>
            <person name="Holt C."/>
            <person name="Huitema E."/>
            <person name="Raffaele S."/>
            <person name="Robideau G.P."/>
            <person name="Thines M."/>
            <person name="Win J."/>
            <person name="Zerillo M.M."/>
            <person name="Beakes G.W."/>
            <person name="Boore J.L."/>
            <person name="Busam D."/>
            <person name="Dumas B."/>
            <person name="Ferriera S."/>
            <person name="Fuerstenberg S.I."/>
            <person name="Gachon C.M."/>
            <person name="Gaulin E."/>
            <person name="Govers F."/>
            <person name="Grenville-Briggs L."/>
            <person name="Horner N."/>
            <person name="Hostetler J."/>
            <person name="Jiang R.H."/>
            <person name="Johnson J."/>
            <person name="Krajaejun T."/>
            <person name="Lin H."/>
            <person name="Meijer H.J."/>
            <person name="Moore B."/>
            <person name="Morris P."/>
            <person name="Phuntmart V."/>
            <person name="Puiu D."/>
            <person name="Shetty J."/>
            <person name="Stajich J.E."/>
            <person name="Tripathy S."/>
            <person name="Wawra S."/>
            <person name="van West P."/>
            <person name="Whitty B.R."/>
            <person name="Coutinho P.M."/>
            <person name="Henrissat B."/>
            <person name="Martin F."/>
            <person name="Thomas P.D."/>
            <person name="Tyler B.M."/>
            <person name="De Vries R.P."/>
            <person name="Kamoun S."/>
            <person name="Yandell M."/>
            <person name="Tisserat N."/>
            <person name="Buell C.R."/>
        </authorList>
    </citation>
    <scope>NUCLEOTIDE SEQUENCE</scope>
    <source>
        <strain evidence="3">DAOM:BR144</strain>
    </source>
</reference>
<dbReference type="PANTHER" id="PTHR15319:SF1">
    <property type="entry name" value="TATA BOX-BINDING PROTEIN-ASSOCIATED FACTOR RNA POLYMERASE I SUBUNIT C"/>
    <property type="match status" value="1"/>
</dbReference>
<dbReference type="EnsemblProtists" id="PYU1_T007005">
    <property type="protein sequence ID" value="PYU1_T007005"/>
    <property type="gene ID" value="PYU1_G006990"/>
</dbReference>
<dbReference type="EMBL" id="GL376560">
    <property type="status" value="NOT_ANNOTATED_CDS"/>
    <property type="molecule type" value="Genomic_DNA"/>
</dbReference>
<sequence length="496" mass="54763">MQATSVYPNWPPVVTTTGLAGSLAASDPDSVPLAPQSINDTRRRYTGSGVDAHGVLQLHKRNVVAYPYLRAHKRMKMVSFAHLDRAAYNVQMQALHYLKTYPHFVPSDILQSHLEEVFESDHQPISHPKWQGNSLAGTCTSAGDHIVFFPTGEVLQQACAFYNTHDLDSQGYFSNTIETGTTIRQFAVMGRNSASNTGQEDIFVAARGSAACTILQAPLLPGSKMIPKLKLTFAEMLYNIAASPHAEAELAFVTADGKIHWWEPESGLQTKHIESATTSDYLVRCEYSSHPCVLWTANRFTMRSVDLREKVKPLAQYDTLFDLAGSGVSIEIFDSRMPGQPLISWAQHTGSADSQSRFGLIDELDLSSSAKEERGAIVSTSHRNKVTTIYPFERCRKGDKTKSMSLLPLRSIHDDSSFKSTDVSQYVNSDAPLDLRLMDGDEWSALIGITPLPMPSGSKRGKAATIYQMNNLGDLFSQKIHTKGRDTPYDAAVQVE</sequence>
<dbReference type="InterPro" id="IPR036322">
    <property type="entry name" value="WD40_repeat_dom_sf"/>
</dbReference>
<protein>
    <recommendedName>
        <fullName evidence="1">TAF1C beta-propeller domain-containing protein</fullName>
    </recommendedName>
</protein>
<dbReference type="eggNOG" id="ENOG502QV17">
    <property type="taxonomic scope" value="Eukaryota"/>
</dbReference>
<dbReference type="Pfam" id="PF20641">
    <property type="entry name" value="TAF1C_beta-prop"/>
    <property type="match status" value="1"/>
</dbReference>
<keyword evidence="3" id="KW-1185">Reference proteome</keyword>
<dbReference type="GO" id="GO:0001164">
    <property type="term" value="F:RNA polymerase I core promoter sequence-specific DNA binding"/>
    <property type="evidence" value="ECO:0007669"/>
    <property type="project" value="TreeGrafter"/>
</dbReference>
<dbReference type="InterPro" id="IPR049087">
    <property type="entry name" value="TAF1C_beta-prop"/>
</dbReference>
<proteinExistence type="predicted"/>
<dbReference type="HOGENOM" id="CLU_024169_0_0_1"/>
<dbReference type="InterPro" id="IPR038801">
    <property type="entry name" value="TAF1C"/>
</dbReference>
<dbReference type="GO" id="GO:0001650">
    <property type="term" value="C:fibrillar center"/>
    <property type="evidence" value="ECO:0007669"/>
    <property type="project" value="TreeGrafter"/>
</dbReference>
<organism evidence="2 3">
    <name type="scientific">Globisporangium ultimum (strain ATCC 200006 / CBS 805.95 / DAOM BR144)</name>
    <name type="common">Pythium ultimum</name>
    <dbReference type="NCBI Taxonomy" id="431595"/>
    <lineage>
        <taxon>Eukaryota</taxon>
        <taxon>Sar</taxon>
        <taxon>Stramenopiles</taxon>
        <taxon>Oomycota</taxon>
        <taxon>Peronosporomycetes</taxon>
        <taxon>Pythiales</taxon>
        <taxon>Pythiaceae</taxon>
        <taxon>Globisporangium</taxon>
    </lineage>
</organism>
<evidence type="ECO:0000313" key="2">
    <source>
        <dbReference type="EnsemblProtists" id="PYU1_T007005"/>
    </source>
</evidence>
<evidence type="ECO:0000259" key="1">
    <source>
        <dbReference type="Pfam" id="PF20641"/>
    </source>
</evidence>
<evidence type="ECO:0000313" key="3">
    <source>
        <dbReference type="Proteomes" id="UP000019132"/>
    </source>
</evidence>
<dbReference type="InParanoid" id="K3WPW3"/>
<name>K3WPW3_GLOUD</name>